<organism evidence="1 2">
    <name type="scientific">Smallanthus sonchifolius</name>
    <dbReference type="NCBI Taxonomy" id="185202"/>
    <lineage>
        <taxon>Eukaryota</taxon>
        <taxon>Viridiplantae</taxon>
        <taxon>Streptophyta</taxon>
        <taxon>Embryophyta</taxon>
        <taxon>Tracheophyta</taxon>
        <taxon>Spermatophyta</taxon>
        <taxon>Magnoliopsida</taxon>
        <taxon>eudicotyledons</taxon>
        <taxon>Gunneridae</taxon>
        <taxon>Pentapetalae</taxon>
        <taxon>asterids</taxon>
        <taxon>campanulids</taxon>
        <taxon>Asterales</taxon>
        <taxon>Asteraceae</taxon>
        <taxon>Asteroideae</taxon>
        <taxon>Heliantheae alliance</taxon>
        <taxon>Millerieae</taxon>
        <taxon>Smallanthus</taxon>
    </lineage>
</organism>
<dbReference type="Proteomes" id="UP001056120">
    <property type="component" value="Linkage Group LG15"/>
</dbReference>
<evidence type="ECO:0000313" key="1">
    <source>
        <dbReference type="EMBL" id="KAI3775780.1"/>
    </source>
</evidence>
<gene>
    <name evidence="1" type="ORF">L1987_45533</name>
</gene>
<sequence>MGTRTIQTLCSEAKGLKQTSITSKIPATKRSLERFLFRVKALLHSSSSGFTFWMGNLKHKNLIGQVVSSQAYVDGENETNGNDFVGSVVEDEIVRNSEDDGEAD</sequence>
<evidence type="ECO:0000313" key="2">
    <source>
        <dbReference type="Proteomes" id="UP001056120"/>
    </source>
</evidence>
<keyword evidence="2" id="KW-1185">Reference proteome</keyword>
<name>A0ACB9FY71_9ASTR</name>
<reference evidence="1 2" key="2">
    <citation type="journal article" date="2022" name="Mol. Ecol. Resour.">
        <title>The genomes of chicory, endive, great burdock and yacon provide insights into Asteraceae paleo-polyploidization history and plant inulin production.</title>
        <authorList>
            <person name="Fan W."/>
            <person name="Wang S."/>
            <person name="Wang H."/>
            <person name="Wang A."/>
            <person name="Jiang F."/>
            <person name="Liu H."/>
            <person name="Zhao H."/>
            <person name="Xu D."/>
            <person name="Zhang Y."/>
        </authorList>
    </citation>
    <scope>NUCLEOTIDE SEQUENCE [LARGE SCALE GENOMIC DNA]</scope>
    <source>
        <strain evidence="2">cv. Yunnan</strain>
        <tissue evidence="1">Leaves</tissue>
    </source>
</reference>
<dbReference type="EMBL" id="CM042032">
    <property type="protein sequence ID" value="KAI3775780.1"/>
    <property type="molecule type" value="Genomic_DNA"/>
</dbReference>
<reference evidence="2" key="1">
    <citation type="journal article" date="2022" name="Mol. Ecol. Resour.">
        <title>The genomes of chicory, endive, great burdock and yacon provide insights into Asteraceae palaeo-polyploidization history and plant inulin production.</title>
        <authorList>
            <person name="Fan W."/>
            <person name="Wang S."/>
            <person name="Wang H."/>
            <person name="Wang A."/>
            <person name="Jiang F."/>
            <person name="Liu H."/>
            <person name="Zhao H."/>
            <person name="Xu D."/>
            <person name="Zhang Y."/>
        </authorList>
    </citation>
    <scope>NUCLEOTIDE SEQUENCE [LARGE SCALE GENOMIC DNA]</scope>
    <source>
        <strain evidence="2">cv. Yunnan</strain>
    </source>
</reference>
<protein>
    <submittedName>
        <fullName evidence="1">Uncharacterized protein</fullName>
    </submittedName>
</protein>
<comment type="caution">
    <text evidence="1">The sequence shown here is derived from an EMBL/GenBank/DDBJ whole genome shotgun (WGS) entry which is preliminary data.</text>
</comment>
<accession>A0ACB9FY71</accession>
<proteinExistence type="predicted"/>